<evidence type="ECO:0000313" key="7">
    <source>
        <dbReference type="EMBL" id="TGN18314.1"/>
    </source>
</evidence>
<feature type="transmembrane region" description="Helical" evidence="5">
    <location>
        <begin position="325"/>
        <end position="343"/>
    </location>
</feature>
<feature type="transmembrane region" description="Helical" evidence="5">
    <location>
        <begin position="133"/>
        <end position="149"/>
    </location>
</feature>
<keyword evidence="2 5" id="KW-0812">Transmembrane</keyword>
<feature type="transmembrane region" description="Helical" evidence="5">
    <location>
        <begin position="277"/>
        <end position="295"/>
    </location>
</feature>
<dbReference type="OrthoDB" id="316998at2"/>
<feature type="transmembrane region" description="Helical" evidence="5">
    <location>
        <begin position="161"/>
        <end position="180"/>
    </location>
</feature>
<keyword evidence="4 5" id="KW-0472">Membrane</keyword>
<evidence type="ECO:0000313" key="8">
    <source>
        <dbReference type="Proteomes" id="UP000298058"/>
    </source>
</evidence>
<dbReference type="InterPro" id="IPR007016">
    <property type="entry name" value="O-antigen_ligase-rel_domated"/>
</dbReference>
<feature type="transmembrane region" description="Helical" evidence="5">
    <location>
        <begin position="417"/>
        <end position="440"/>
    </location>
</feature>
<dbReference type="GO" id="GO:0016874">
    <property type="term" value="F:ligase activity"/>
    <property type="evidence" value="ECO:0007669"/>
    <property type="project" value="UniProtKB-KW"/>
</dbReference>
<dbReference type="Pfam" id="PF04932">
    <property type="entry name" value="Wzy_C"/>
    <property type="match status" value="1"/>
</dbReference>
<feature type="transmembrane region" description="Helical" evidence="5">
    <location>
        <begin position="452"/>
        <end position="471"/>
    </location>
</feature>
<feature type="transmembrane region" description="Helical" evidence="5">
    <location>
        <begin position="301"/>
        <end position="318"/>
    </location>
</feature>
<dbReference type="RefSeq" id="WP_135761002.1">
    <property type="nucleotide sequence ID" value="NZ_RQHW01000047.1"/>
</dbReference>
<dbReference type="GO" id="GO:0016020">
    <property type="term" value="C:membrane"/>
    <property type="evidence" value="ECO:0007669"/>
    <property type="project" value="UniProtKB-SubCell"/>
</dbReference>
<feature type="domain" description="O-antigen ligase-related" evidence="6">
    <location>
        <begin position="285"/>
        <end position="433"/>
    </location>
</feature>
<accession>A0A4R9LVN9</accession>
<reference evidence="7" key="1">
    <citation type="journal article" date="2019" name="PLoS Negl. Trop. Dis.">
        <title>Revisiting the worldwide diversity of Leptospira species in the environment.</title>
        <authorList>
            <person name="Vincent A.T."/>
            <person name="Schiettekatte O."/>
            <person name="Bourhy P."/>
            <person name="Veyrier F.J."/>
            <person name="Picardeau M."/>
        </authorList>
    </citation>
    <scope>NUCLEOTIDE SEQUENCE [LARGE SCALE GENOMIC DNA]</scope>
    <source>
        <strain evidence="7">201300427</strain>
    </source>
</reference>
<proteinExistence type="predicted"/>
<feature type="transmembrane region" description="Helical" evidence="5">
    <location>
        <begin position="32"/>
        <end position="50"/>
    </location>
</feature>
<dbReference type="PANTHER" id="PTHR37422:SF13">
    <property type="entry name" value="LIPOPOLYSACCHARIDE BIOSYNTHESIS PROTEIN PA4999-RELATED"/>
    <property type="match status" value="1"/>
</dbReference>
<evidence type="ECO:0000256" key="4">
    <source>
        <dbReference type="ARBA" id="ARBA00023136"/>
    </source>
</evidence>
<feature type="transmembrane region" description="Helical" evidence="5">
    <location>
        <begin position="509"/>
        <end position="527"/>
    </location>
</feature>
<dbReference type="Proteomes" id="UP000298058">
    <property type="component" value="Unassembled WGS sequence"/>
</dbReference>
<gene>
    <name evidence="7" type="ORF">EHS15_12980</name>
</gene>
<organism evidence="7 8">
    <name type="scientific">Leptospira idonii</name>
    <dbReference type="NCBI Taxonomy" id="1193500"/>
    <lineage>
        <taxon>Bacteria</taxon>
        <taxon>Pseudomonadati</taxon>
        <taxon>Spirochaetota</taxon>
        <taxon>Spirochaetia</taxon>
        <taxon>Leptospirales</taxon>
        <taxon>Leptospiraceae</taxon>
        <taxon>Leptospira</taxon>
    </lineage>
</organism>
<feature type="transmembrane region" description="Helical" evidence="5">
    <location>
        <begin position="250"/>
        <end position="268"/>
    </location>
</feature>
<feature type="transmembrane region" description="Helical" evidence="5">
    <location>
        <begin position="211"/>
        <end position="230"/>
    </location>
</feature>
<dbReference type="EMBL" id="RQHW01000047">
    <property type="protein sequence ID" value="TGN18314.1"/>
    <property type="molecule type" value="Genomic_DNA"/>
</dbReference>
<comment type="caution">
    <text evidence="7">The sequence shown here is derived from an EMBL/GenBank/DDBJ whole genome shotgun (WGS) entry which is preliminary data.</text>
</comment>
<dbReference type="AlphaFoldDB" id="A0A4R9LVN9"/>
<evidence type="ECO:0000256" key="2">
    <source>
        <dbReference type="ARBA" id="ARBA00022692"/>
    </source>
</evidence>
<evidence type="ECO:0000256" key="1">
    <source>
        <dbReference type="ARBA" id="ARBA00004141"/>
    </source>
</evidence>
<dbReference type="InterPro" id="IPR051533">
    <property type="entry name" value="WaaL-like"/>
</dbReference>
<evidence type="ECO:0000256" key="5">
    <source>
        <dbReference type="SAM" id="Phobius"/>
    </source>
</evidence>
<evidence type="ECO:0000256" key="3">
    <source>
        <dbReference type="ARBA" id="ARBA00022989"/>
    </source>
</evidence>
<sequence length="657" mass="75764">MTYLYQIISLLYSLFLVFSVLGDQSLIVARNNLLFYSFSLLLLGSIKLSVEKIKENFLFLLLSASVLVSISYSAQTHLVYSELVNKQFLRSLHYGSLFYLIYLYRKCDLETFRLYALGIVLGMHSLYFMVDEFQLNILLGFLVLFFLTSKSNRVSLKTFYLFLFGVLVAVFTWIVNGMLFDSVTYFLYYFVSFFLILIVSKMDLQRKKQLLRILFLFLLAEILFLNFSVVHKLLKKENVINSSFVLAGSHISQIGAVALLGLLISFFARSVFPSRKTALSFALILFLGTIILLFLSNSRTSQYTAILSAGFVGVYWFLSRQKKGHLWILLSLLIGVLTLFVFTNPKAFAFSSVESRNSIWYYHLTQTIMESPLFGFGAHPETRLFFYIPWFEVAKFTDRITDYFRVFHAFPQAHNIYIQWFSSFGIVGTVFFLCCLLYLLYSGLKTVLSEKLEIFNLTTLSYLVLFAFAIHGLMDLNAFESPLMIPISVFIGFLISSMHPTVSGKFRPTYLFSLLMFAVLAAVVLNVTKIRMIGNVKHELSKSFFFHNLKVADLTPEPKKLGEWKHPYADTFFSWFPSEEFSQYKALYFVKLNIDSPGEKFISEALHSLGIAIQIHPNNPVHFHLIHLHLSSSLSPKFKEEVFALRQFWDPFKSITE</sequence>
<keyword evidence="7" id="KW-0436">Ligase</keyword>
<protein>
    <submittedName>
        <fullName evidence="7">O-antigen ligase domain-containing protein</fullName>
    </submittedName>
</protein>
<evidence type="ECO:0000259" key="6">
    <source>
        <dbReference type="Pfam" id="PF04932"/>
    </source>
</evidence>
<name>A0A4R9LVN9_9LEPT</name>
<dbReference type="PANTHER" id="PTHR37422">
    <property type="entry name" value="TEICHURONIC ACID BIOSYNTHESIS PROTEIN TUAE"/>
    <property type="match status" value="1"/>
</dbReference>
<comment type="subcellular location">
    <subcellularLocation>
        <location evidence="1">Membrane</location>
        <topology evidence="1">Multi-pass membrane protein</topology>
    </subcellularLocation>
</comment>
<feature type="transmembrane region" description="Helical" evidence="5">
    <location>
        <begin position="186"/>
        <end position="204"/>
    </location>
</feature>
<feature type="transmembrane region" description="Helical" evidence="5">
    <location>
        <begin position="57"/>
        <end position="75"/>
    </location>
</feature>
<keyword evidence="8" id="KW-1185">Reference proteome</keyword>
<keyword evidence="3 5" id="KW-1133">Transmembrane helix</keyword>